<dbReference type="AlphaFoldDB" id="A0A7R9J1C7"/>
<evidence type="ECO:0000313" key="1">
    <source>
        <dbReference type="EMBL" id="CAD7570835.1"/>
    </source>
</evidence>
<reference evidence="1" key="1">
    <citation type="submission" date="2020-11" db="EMBL/GenBank/DDBJ databases">
        <authorList>
            <person name="Tran Van P."/>
        </authorList>
    </citation>
    <scope>NUCLEOTIDE SEQUENCE</scope>
</reference>
<organism evidence="1">
    <name type="scientific">Timema californicum</name>
    <name type="common">California timema</name>
    <name type="synonym">Walking stick</name>
    <dbReference type="NCBI Taxonomy" id="61474"/>
    <lineage>
        <taxon>Eukaryota</taxon>
        <taxon>Metazoa</taxon>
        <taxon>Ecdysozoa</taxon>
        <taxon>Arthropoda</taxon>
        <taxon>Hexapoda</taxon>
        <taxon>Insecta</taxon>
        <taxon>Pterygota</taxon>
        <taxon>Neoptera</taxon>
        <taxon>Polyneoptera</taxon>
        <taxon>Phasmatodea</taxon>
        <taxon>Timematodea</taxon>
        <taxon>Timematoidea</taxon>
        <taxon>Timematidae</taxon>
        <taxon>Timema</taxon>
    </lineage>
</organism>
<proteinExistence type="predicted"/>
<name>A0A7R9J1C7_TIMCA</name>
<accession>A0A7R9J1C7</accession>
<sequence length="68" mass="8192">MLEMVAHKLPFKAEVVSQEIMEMKAEKELREERDNLNPYTFKYVVQNNMGGCQNWISPYDRKWFGKHQ</sequence>
<protein>
    <submittedName>
        <fullName evidence="1">(California timema) hypothetical protein</fullName>
    </submittedName>
</protein>
<dbReference type="EMBL" id="OE180224">
    <property type="protein sequence ID" value="CAD7570835.1"/>
    <property type="molecule type" value="Genomic_DNA"/>
</dbReference>
<gene>
    <name evidence="1" type="ORF">TCMB3V08_LOCUS3523</name>
</gene>